<dbReference type="Pfam" id="PF13522">
    <property type="entry name" value="GATase_6"/>
    <property type="match status" value="1"/>
</dbReference>
<evidence type="ECO:0000256" key="6">
    <source>
        <dbReference type="ARBA" id="ARBA00022576"/>
    </source>
</evidence>
<dbReference type="InterPro" id="IPR001347">
    <property type="entry name" value="SIS_dom"/>
</dbReference>
<dbReference type="GO" id="GO:0006047">
    <property type="term" value="P:UDP-N-acetylglucosamine metabolic process"/>
    <property type="evidence" value="ECO:0007669"/>
    <property type="project" value="TreeGrafter"/>
</dbReference>
<dbReference type="FunFam" id="3.60.20.10:FF:000006">
    <property type="entry name" value="Glutamine--fructose-6-phosphate aminotransferase [isomerizing]"/>
    <property type="match status" value="1"/>
</dbReference>
<dbReference type="GO" id="GO:0046349">
    <property type="term" value="P:amino sugar biosynthetic process"/>
    <property type="evidence" value="ECO:0007669"/>
    <property type="project" value="UniProtKB-ARBA"/>
</dbReference>
<reference evidence="13 14" key="1">
    <citation type="journal article" date="2012" name="ISME J.">
        <title>Genomic insights to SAR86, an abundant and uncultivated marine bacterial lineage.</title>
        <authorList>
            <person name="Dupont C.L."/>
            <person name="Rusch D.B."/>
            <person name="Yooseph S."/>
            <person name="Lombardo M.J."/>
            <person name="Richter R.A."/>
            <person name="Valas R."/>
            <person name="Novotny M."/>
            <person name="Yee-Greenbaum J."/>
            <person name="Selengut J.D."/>
            <person name="Haft D.H."/>
            <person name="Halpern A.L."/>
            <person name="Lasken R.S."/>
            <person name="Nealson K."/>
            <person name="Friedman R."/>
            <person name="Venter J.C."/>
        </authorList>
    </citation>
    <scope>NUCLEOTIDE SEQUENCE [LARGE SCALE GENOMIC DNA]</scope>
</reference>
<dbReference type="SUPFAM" id="SSF53697">
    <property type="entry name" value="SIS domain"/>
    <property type="match status" value="1"/>
</dbReference>
<dbReference type="SUPFAM" id="SSF56235">
    <property type="entry name" value="N-terminal nucleophile aminohydrolases (Ntn hydrolases)"/>
    <property type="match status" value="1"/>
</dbReference>
<evidence type="ECO:0000259" key="12">
    <source>
        <dbReference type="PROSITE" id="PS51464"/>
    </source>
</evidence>
<organism evidence="13 14">
    <name type="scientific">SAR86 cluster bacterium SAR86B</name>
    <dbReference type="NCBI Taxonomy" id="1123867"/>
    <lineage>
        <taxon>Bacteria</taxon>
        <taxon>Pseudomonadati</taxon>
        <taxon>Pseudomonadota</taxon>
        <taxon>Gammaproteobacteria</taxon>
        <taxon>SAR86 cluster</taxon>
    </lineage>
</organism>
<dbReference type="Gene3D" id="3.60.20.10">
    <property type="entry name" value="Glutamine Phosphoribosylpyrophosphate, subunit 1, domain 1"/>
    <property type="match status" value="1"/>
</dbReference>
<dbReference type="Pfam" id="PF01380">
    <property type="entry name" value="SIS"/>
    <property type="match status" value="2"/>
</dbReference>
<keyword evidence="5 10" id="KW-0963">Cytoplasm</keyword>
<dbReference type="GO" id="GO:0005829">
    <property type="term" value="C:cytosol"/>
    <property type="evidence" value="ECO:0007669"/>
    <property type="project" value="TreeGrafter"/>
</dbReference>
<feature type="active site" description="For Fru-6P isomerization activity" evidence="10">
    <location>
        <position position="603"/>
    </location>
</feature>
<feature type="active site" description="Nucleophile; for GATase activity" evidence="10">
    <location>
        <position position="2"/>
    </location>
</feature>
<comment type="subcellular location">
    <subcellularLocation>
        <location evidence="2 10">Cytoplasm</location>
    </subcellularLocation>
</comment>
<dbReference type="CDD" id="cd00714">
    <property type="entry name" value="GFAT"/>
    <property type="match status" value="1"/>
</dbReference>
<dbReference type="InterPro" id="IPR017932">
    <property type="entry name" value="GATase_2_dom"/>
</dbReference>
<dbReference type="FunFam" id="3.40.50.10490:FF:000002">
    <property type="entry name" value="Glutamine--fructose-6-phosphate aminotransferase [isomerizing]"/>
    <property type="match status" value="1"/>
</dbReference>
<comment type="subunit">
    <text evidence="10">Homodimer.</text>
</comment>
<evidence type="ECO:0000256" key="5">
    <source>
        <dbReference type="ARBA" id="ARBA00022490"/>
    </source>
</evidence>
<dbReference type="EC" id="2.6.1.16" evidence="3 10"/>
<evidence type="ECO:0000313" key="14">
    <source>
        <dbReference type="Proteomes" id="UP000010116"/>
    </source>
</evidence>
<keyword evidence="6 10" id="KW-0032">Aminotransferase</keyword>
<evidence type="ECO:0000256" key="4">
    <source>
        <dbReference type="ARBA" id="ARBA00016090"/>
    </source>
</evidence>
<accession>J5KDP5</accession>
<dbReference type="HOGENOM" id="CLU_012520_5_2_6"/>
<dbReference type="GO" id="GO:0006487">
    <property type="term" value="P:protein N-linked glycosylation"/>
    <property type="evidence" value="ECO:0007669"/>
    <property type="project" value="TreeGrafter"/>
</dbReference>
<keyword evidence="9" id="KW-0315">Glutamine amidotransferase</keyword>
<dbReference type="Proteomes" id="UP000010116">
    <property type="component" value="Unassembled WGS sequence"/>
</dbReference>
<comment type="function">
    <text evidence="10">Catalyzes the first step in hexosamine metabolism, converting fructose-6P into glucosamine-6P using glutamine as a nitrogen source.</text>
</comment>
<dbReference type="CDD" id="cd05008">
    <property type="entry name" value="SIS_GlmS_GlmD_1"/>
    <property type="match status" value="1"/>
</dbReference>
<evidence type="ECO:0000256" key="10">
    <source>
        <dbReference type="HAMAP-Rule" id="MF_00164"/>
    </source>
</evidence>
<evidence type="ECO:0000256" key="8">
    <source>
        <dbReference type="ARBA" id="ARBA00022737"/>
    </source>
</evidence>
<dbReference type="FunFam" id="3.40.50.10490:FF:000001">
    <property type="entry name" value="Glutamine--fructose-6-phosphate aminotransferase [isomerizing]"/>
    <property type="match status" value="1"/>
</dbReference>
<dbReference type="PANTHER" id="PTHR10937:SF0">
    <property type="entry name" value="GLUTAMINE--FRUCTOSE-6-PHOSPHATE TRANSAMINASE (ISOMERIZING)"/>
    <property type="match status" value="1"/>
</dbReference>
<keyword evidence="7 10" id="KW-0808">Transferase</keyword>
<keyword evidence="8" id="KW-0677">Repeat</keyword>
<dbReference type="InterPro" id="IPR029055">
    <property type="entry name" value="Ntn_hydrolases_N"/>
</dbReference>
<dbReference type="InterPro" id="IPR047084">
    <property type="entry name" value="GFAT_N"/>
</dbReference>
<protein>
    <recommendedName>
        <fullName evidence="4 10">Glutamine--fructose-6-phosphate aminotransferase [isomerizing]</fullName>
        <ecNumber evidence="3 10">2.6.1.16</ecNumber>
    </recommendedName>
    <alternativeName>
        <fullName evidence="10">D-fructose-6-phosphate amidotransferase</fullName>
    </alternativeName>
    <alternativeName>
        <fullName evidence="10">GFAT</fullName>
    </alternativeName>
    <alternativeName>
        <fullName evidence="10">Glucosamine-6-phosphate synthase</fullName>
    </alternativeName>
    <alternativeName>
        <fullName evidence="10">Hexosephosphate aminotransferase</fullName>
    </alternativeName>
    <alternativeName>
        <fullName evidence="10">L-glutamine--D-fructose-6-phosphate amidotransferase</fullName>
    </alternativeName>
</protein>
<dbReference type="InterPro" id="IPR035490">
    <property type="entry name" value="GlmS/FrlB_SIS"/>
</dbReference>
<evidence type="ECO:0000259" key="11">
    <source>
        <dbReference type="PROSITE" id="PS51278"/>
    </source>
</evidence>
<dbReference type="PROSITE" id="PS51278">
    <property type="entry name" value="GATASE_TYPE_2"/>
    <property type="match status" value="1"/>
</dbReference>
<dbReference type="GO" id="GO:0006002">
    <property type="term" value="P:fructose 6-phosphate metabolic process"/>
    <property type="evidence" value="ECO:0007669"/>
    <property type="project" value="TreeGrafter"/>
</dbReference>
<feature type="domain" description="SIS" evidence="12">
    <location>
        <begin position="458"/>
        <end position="598"/>
    </location>
</feature>
<evidence type="ECO:0000256" key="9">
    <source>
        <dbReference type="ARBA" id="ARBA00022962"/>
    </source>
</evidence>
<proteinExistence type="inferred from homology"/>
<sequence length="608" mass="66609">MCGIIAAASSRNVGKLLVKGLHKMEYRGYDSAGIALHQDNSIAHLRAVGKVQLLEDKMIAEKPKSKLGIAHTRWATHGEPSELNAHPHKSKDSVYIVHNGIIENYVELREELIKDGYEFSSQTDSELIAHLLDLFYKETNSMVDAMYKAKEKLNGAYAIAAINIDDNNNLVVARNKSPLLLGIGSDEILAASDPLAIAELTNDFIFLEDGDVAEISAETYKIFDNTKSKANREITHIDISAQATSKGDYRHYMEKEIYEQPEAVSKTIDGRIGGEDVLDNIFGLGSSDIFAKVERVQIVACGTSLHAGRVAANWFSSIAELPCQIDYASEYRYRNPHVDKNSLLITISQSGETADTLAALNYSKERDYLASLTICNVPTSSLARESDFSLFTNAGPEIGVASTKAFTTQLAGLMLLALSLAKSRGLNPKLRGRIVKALRLLPETIAEALLSKDKMLEIAPNIANKNNALFLGRGIFYPIAKEGALKLKEISYIHAEAYPAGELKHGPLALIDENMPVIALAPESEIAEKLISNLEEVKARGGTLYVMADPSVNMDVKSGSLVHMPKCDFFMTPIVYNIPLQILSYEVALLRGTDIDQPRNLAKSVTVE</sequence>
<dbReference type="HAMAP" id="MF_00164">
    <property type="entry name" value="GlmS"/>
    <property type="match status" value="1"/>
</dbReference>
<evidence type="ECO:0000256" key="2">
    <source>
        <dbReference type="ARBA" id="ARBA00004496"/>
    </source>
</evidence>
<evidence type="ECO:0000256" key="1">
    <source>
        <dbReference type="ARBA" id="ARBA00001031"/>
    </source>
</evidence>
<dbReference type="InterPro" id="IPR005855">
    <property type="entry name" value="GFAT"/>
</dbReference>
<evidence type="ECO:0000256" key="7">
    <source>
        <dbReference type="ARBA" id="ARBA00022679"/>
    </source>
</evidence>
<dbReference type="InterPro" id="IPR046348">
    <property type="entry name" value="SIS_dom_sf"/>
</dbReference>
<gene>
    <name evidence="10 13" type="primary">glmS</name>
    <name evidence="13" type="ORF">NT02SARS_1395</name>
</gene>
<feature type="initiator methionine" description="Removed" evidence="10">
    <location>
        <position position="1"/>
    </location>
</feature>
<evidence type="ECO:0000256" key="3">
    <source>
        <dbReference type="ARBA" id="ARBA00012916"/>
    </source>
</evidence>
<dbReference type="InterPro" id="IPR035466">
    <property type="entry name" value="GlmS/AgaS_SIS"/>
</dbReference>
<dbReference type="PROSITE" id="PS51464">
    <property type="entry name" value="SIS"/>
    <property type="match status" value="2"/>
</dbReference>
<dbReference type="GO" id="GO:0097367">
    <property type="term" value="F:carbohydrate derivative binding"/>
    <property type="evidence" value="ECO:0007669"/>
    <property type="project" value="InterPro"/>
</dbReference>
<evidence type="ECO:0000313" key="13">
    <source>
        <dbReference type="EMBL" id="EJP73053.1"/>
    </source>
</evidence>
<dbReference type="GO" id="GO:0004360">
    <property type="term" value="F:glutamine-fructose-6-phosphate transaminase (isomerizing) activity"/>
    <property type="evidence" value="ECO:0007669"/>
    <property type="project" value="UniProtKB-UniRule"/>
</dbReference>
<name>J5KDP5_9GAMM</name>
<comment type="catalytic activity">
    <reaction evidence="1 10">
        <text>D-fructose 6-phosphate + L-glutamine = D-glucosamine 6-phosphate + L-glutamate</text>
        <dbReference type="Rhea" id="RHEA:13237"/>
        <dbReference type="ChEBI" id="CHEBI:29985"/>
        <dbReference type="ChEBI" id="CHEBI:58359"/>
        <dbReference type="ChEBI" id="CHEBI:58725"/>
        <dbReference type="ChEBI" id="CHEBI:61527"/>
        <dbReference type="EC" id="2.6.1.16"/>
    </reaction>
</comment>
<dbReference type="EMBL" id="JH611183">
    <property type="protein sequence ID" value="EJP73053.1"/>
    <property type="molecule type" value="Genomic_DNA"/>
</dbReference>
<dbReference type="GO" id="GO:0005975">
    <property type="term" value="P:carbohydrate metabolic process"/>
    <property type="evidence" value="ECO:0007669"/>
    <property type="project" value="UniProtKB-UniRule"/>
</dbReference>
<dbReference type="NCBIfam" id="NF001484">
    <property type="entry name" value="PRK00331.1"/>
    <property type="match status" value="1"/>
</dbReference>
<dbReference type="CDD" id="cd05009">
    <property type="entry name" value="SIS_GlmS_GlmD_2"/>
    <property type="match status" value="1"/>
</dbReference>
<feature type="domain" description="SIS" evidence="12">
    <location>
        <begin position="286"/>
        <end position="426"/>
    </location>
</feature>
<dbReference type="Gene3D" id="3.40.50.10490">
    <property type="entry name" value="Glucose-6-phosphate isomerase like protein, domain 1"/>
    <property type="match status" value="2"/>
</dbReference>
<dbReference type="NCBIfam" id="TIGR01135">
    <property type="entry name" value="glmS"/>
    <property type="match status" value="1"/>
</dbReference>
<dbReference type="AlphaFoldDB" id="J5KDP5"/>
<feature type="domain" description="Glutamine amidotransferase type-2" evidence="11">
    <location>
        <begin position="2"/>
        <end position="218"/>
    </location>
</feature>
<dbReference type="PANTHER" id="PTHR10937">
    <property type="entry name" value="GLUCOSAMINE--FRUCTOSE-6-PHOSPHATE AMINOTRANSFERASE, ISOMERIZING"/>
    <property type="match status" value="1"/>
</dbReference>